<dbReference type="AlphaFoldDB" id="A0A131XY42"/>
<feature type="non-terminal residue" evidence="2">
    <location>
        <position position="1"/>
    </location>
</feature>
<dbReference type="EMBL" id="GEFM01004628">
    <property type="protein sequence ID" value="JAP71168.1"/>
    <property type="molecule type" value="mRNA"/>
</dbReference>
<accession>A0A131XY42</accession>
<dbReference type="GO" id="GO:0003676">
    <property type="term" value="F:nucleic acid binding"/>
    <property type="evidence" value="ECO:0007669"/>
    <property type="project" value="InterPro"/>
</dbReference>
<organism evidence="2">
    <name type="scientific">Ixodes ricinus</name>
    <name type="common">Common tick</name>
    <name type="synonym">Acarus ricinus</name>
    <dbReference type="NCBI Taxonomy" id="34613"/>
    <lineage>
        <taxon>Eukaryota</taxon>
        <taxon>Metazoa</taxon>
        <taxon>Ecdysozoa</taxon>
        <taxon>Arthropoda</taxon>
        <taxon>Chelicerata</taxon>
        <taxon>Arachnida</taxon>
        <taxon>Acari</taxon>
        <taxon>Parasitiformes</taxon>
        <taxon>Ixodida</taxon>
        <taxon>Ixodoidea</taxon>
        <taxon>Ixodidae</taxon>
        <taxon>Ixodinae</taxon>
        <taxon>Ixodes</taxon>
    </lineage>
</organism>
<sequence length="470" mass="52504">LLRYFKPVVENAEDHHMPGLPDPQVCKTTRDKRSFTSANQSVIAASTAVDSRKRKRGPYSAYNDELRCKIGKYAAENGTIAAVRKFSDGREKLLNESTVRGMKTSYIQAYKSCHSKELATLPGKLRGVKPVLGNLDDDVRAYIVELREGGGVINSRICIAAALGIVRATKPTLLPEFGGTLVLDRPWARSFLNRIGFVKRKATKTARNFPNDFEGAKKKFLQTIDEKRNHFSIPDDLVLNWDQTGVKLAPASKWTMEARGSKQVGVVGLDDKREITVLMTTTLSGKLLPPQVLYAGKTDRCHAKVTFPNDWDVWHSDNHWSNEATMLRFVDTVLLPYVETCRSRVSGASQHALCIFDIFAAHRTKSLLQKLAANNIEYVFVPASCTGLLQPNDLNINNVFKTAMMNRFTQWYAGCVQEVVEKGQSAADVKIDLRASVMKPVHAAWLIEVYADLENRRDTIRIGYTLAGIV</sequence>
<protein>
    <submittedName>
        <fullName evidence="2">Putative pogo transposable element</fullName>
    </submittedName>
</protein>
<proteinExistence type="evidence at transcript level"/>
<dbReference type="InterPro" id="IPR004875">
    <property type="entry name" value="DDE_SF_endonuclease_dom"/>
</dbReference>
<name>A0A131XY42_IXORI</name>
<dbReference type="Pfam" id="PF03184">
    <property type="entry name" value="DDE_1"/>
    <property type="match status" value="1"/>
</dbReference>
<feature type="domain" description="DDE-1" evidence="1">
    <location>
        <begin position="272"/>
        <end position="411"/>
    </location>
</feature>
<reference evidence="2" key="1">
    <citation type="submission" date="2016-02" db="EMBL/GenBank/DDBJ databases">
        <title>RNAseq analyses of the midgut from blood- or serum-fed Ixodes ricinus ticks.</title>
        <authorList>
            <person name="Perner J."/>
            <person name="Provaznik J."/>
            <person name="Schrenkova J."/>
            <person name="Urbanova V."/>
            <person name="Ribeiro J.M."/>
            <person name="Kopacek P."/>
        </authorList>
    </citation>
    <scope>NUCLEOTIDE SEQUENCE</scope>
    <source>
        <tissue evidence="2">Gut</tissue>
    </source>
</reference>
<evidence type="ECO:0000259" key="1">
    <source>
        <dbReference type="Pfam" id="PF03184"/>
    </source>
</evidence>
<evidence type="ECO:0000313" key="2">
    <source>
        <dbReference type="EMBL" id="JAP71168.1"/>
    </source>
</evidence>